<sequence>MPLARAGCREGGTAVGAAQQAGGDGVTAAGLRPGGGGPTGRAAGPCSSSSPAGPARPPGPTPAGGGQREAPRDAGTVRTGAGPHVRPGRAVPASLPADAEPERRPQRTLDLLLMR</sequence>
<proteinExistence type="predicted"/>
<reference evidence="3" key="1">
    <citation type="journal article" date="2019" name="Int. J. Syst. Evol. Microbiol.">
        <title>The Global Catalogue of Microorganisms (GCM) 10K type strain sequencing project: providing services to taxonomists for standard genome sequencing and annotation.</title>
        <authorList>
            <consortium name="The Broad Institute Genomics Platform"/>
            <consortium name="The Broad Institute Genome Sequencing Center for Infectious Disease"/>
            <person name="Wu L."/>
            <person name="Ma J."/>
        </authorList>
    </citation>
    <scope>NUCLEOTIDE SEQUENCE [LARGE SCALE GENOMIC DNA]</scope>
    <source>
        <strain evidence="3">JCM 9095</strain>
    </source>
</reference>
<dbReference type="EMBL" id="BAAAUH010000083">
    <property type="protein sequence ID" value="GAA3204183.1"/>
    <property type="molecule type" value="Genomic_DNA"/>
</dbReference>
<evidence type="ECO:0000256" key="1">
    <source>
        <dbReference type="SAM" id="MobiDB-lite"/>
    </source>
</evidence>
<evidence type="ECO:0000313" key="3">
    <source>
        <dbReference type="Proteomes" id="UP001501866"/>
    </source>
</evidence>
<evidence type="ECO:0000313" key="2">
    <source>
        <dbReference type="EMBL" id="GAA3204183.1"/>
    </source>
</evidence>
<feature type="compositionally biased region" description="Low complexity" evidence="1">
    <location>
        <begin position="40"/>
        <end position="53"/>
    </location>
</feature>
<organism evidence="2 3">
    <name type="scientific">Streptomyces virens</name>
    <dbReference type="NCBI Taxonomy" id="285572"/>
    <lineage>
        <taxon>Bacteria</taxon>
        <taxon>Bacillati</taxon>
        <taxon>Actinomycetota</taxon>
        <taxon>Actinomycetes</taxon>
        <taxon>Kitasatosporales</taxon>
        <taxon>Streptomycetaceae</taxon>
        <taxon>Streptomyces</taxon>
    </lineage>
</organism>
<protein>
    <submittedName>
        <fullName evidence="2">Uncharacterized protein</fullName>
    </submittedName>
</protein>
<feature type="region of interest" description="Disordered" evidence="1">
    <location>
        <begin position="1"/>
        <end position="115"/>
    </location>
</feature>
<comment type="caution">
    <text evidence="2">The sequence shown here is derived from an EMBL/GenBank/DDBJ whole genome shotgun (WGS) entry which is preliminary data.</text>
</comment>
<keyword evidence="3" id="KW-1185">Reference proteome</keyword>
<name>A0ABP6Q4F6_9ACTN</name>
<gene>
    <name evidence="2" type="ORF">GCM10010451_63440</name>
</gene>
<accession>A0ABP6Q4F6</accession>
<dbReference type="Proteomes" id="UP001501866">
    <property type="component" value="Unassembled WGS sequence"/>
</dbReference>
<feature type="compositionally biased region" description="Low complexity" evidence="1">
    <location>
        <begin position="15"/>
        <end position="31"/>
    </location>
</feature>